<dbReference type="EMBL" id="LAZR01002360">
    <property type="protein sequence ID" value="KKN31055.1"/>
    <property type="molecule type" value="Genomic_DNA"/>
</dbReference>
<gene>
    <name evidence="1" type="ORF">LCGC14_0827730</name>
</gene>
<name>A0A0F9PGU8_9ZZZZ</name>
<organism evidence="1">
    <name type="scientific">marine sediment metagenome</name>
    <dbReference type="NCBI Taxonomy" id="412755"/>
    <lineage>
        <taxon>unclassified sequences</taxon>
        <taxon>metagenomes</taxon>
        <taxon>ecological metagenomes</taxon>
    </lineage>
</organism>
<accession>A0A0F9PGU8</accession>
<dbReference type="AlphaFoldDB" id="A0A0F9PGU8"/>
<comment type="caution">
    <text evidence="1">The sequence shown here is derived from an EMBL/GenBank/DDBJ whole genome shotgun (WGS) entry which is preliminary data.</text>
</comment>
<reference evidence="1" key="1">
    <citation type="journal article" date="2015" name="Nature">
        <title>Complex archaea that bridge the gap between prokaryotes and eukaryotes.</title>
        <authorList>
            <person name="Spang A."/>
            <person name="Saw J.H."/>
            <person name="Jorgensen S.L."/>
            <person name="Zaremba-Niedzwiedzka K."/>
            <person name="Martijn J."/>
            <person name="Lind A.E."/>
            <person name="van Eijk R."/>
            <person name="Schleper C."/>
            <person name="Guy L."/>
            <person name="Ettema T.J."/>
        </authorList>
    </citation>
    <scope>NUCLEOTIDE SEQUENCE</scope>
</reference>
<evidence type="ECO:0000313" key="1">
    <source>
        <dbReference type="EMBL" id="KKN31055.1"/>
    </source>
</evidence>
<sequence length="196" mass="22807">MGNNRLDIQNSYICFSTFKGCRNKIINKDVIYCGFFNSFVKLGKSFKIEELRICPELKDKLLYHDYLADKAQAQSKEFLTHVKIGEIVYCTTEMINVVVLKKPKNKFDGCQYRTFEGGVREASAPCFRRVSLGTKCAEYKTAKVDDLNACEILAREYGFRVEKITFETFFLLRIYGDTQEEVDQFVTSLKNNYFIY</sequence>
<proteinExistence type="predicted"/>
<protein>
    <submittedName>
        <fullName evidence="1">Uncharacterized protein</fullName>
    </submittedName>
</protein>